<dbReference type="GO" id="GO:0003700">
    <property type="term" value="F:DNA-binding transcription factor activity"/>
    <property type="evidence" value="ECO:0007669"/>
    <property type="project" value="InterPro"/>
</dbReference>
<dbReference type="InterPro" id="IPR018062">
    <property type="entry name" value="HTH_AraC-typ_CS"/>
</dbReference>
<dbReference type="AlphaFoldDB" id="A0A510XFS6"/>
<protein>
    <submittedName>
        <fullName evidence="5">AraC family transcriptional regulator</fullName>
    </submittedName>
</protein>
<reference evidence="5 6" key="1">
    <citation type="submission" date="2019-07" db="EMBL/GenBank/DDBJ databases">
        <title>Whole genome shotgun sequence of Halomonas pacifica NBRC 102220.</title>
        <authorList>
            <person name="Hosoyama A."/>
            <person name="Uohara A."/>
            <person name="Ohji S."/>
            <person name="Ichikawa N."/>
        </authorList>
    </citation>
    <scope>NUCLEOTIDE SEQUENCE [LARGE SCALE GENOMIC DNA]</scope>
    <source>
        <strain evidence="5 6">NBRC 102220</strain>
    </source>
</reference>
<dbReference type="Proteomes" id="UP000321275">
    <property type="component" value="Unassembled WGS sequence"/>
</dbReference>
<evidence type="ECO:0000256" key="1">
    <source>
        <dbReference type="ARBA" id="ARBA00023015"/>
    </source>
</evidence>
<dbReference type="SMART" id="SM00342">
    <property type="entry name" value="HTH_ARAC"/>
    <property type="match status" value="1"/>
</dbReference>
<keyword evidence="2" id="KW-0238">DNA-binding</keyword>
<evidence type="ECO:0000256" key="2">
    <source>
        <dbReference type="ARBA" id="ARBA00023125"/>
    </source>
</evidence>
<evidence type="ECO:0000259" key="4">
    <source>
        <dbReference type="PROSITE" id="PS01124"/>
    </source>
</evidence>
<accession>A0A510XFS6</accession>
<sequence length="312" mass="34546">MTTTRRHTVADFLGYGRRYRIDYRFPAAPPQPERAARLPIAQGRVETLALTAGAELVLSDLEVVQPYASRSRGQAALLIVVVMEGRVRLGTLEAERWLTAGEAFTLRLDERQILSAHQPAGQRLRTLSLALDEAAMHQWCGEALPTQAPRAWSLPNALSLTLEQGYRCELTGQPRRLLFQGLALQLLARGLASPVRDTPQTTAPTASPGRRLEAVRHLLEEAPEREHRLEALAARAAMSPSTLVRRFKAAYGCSPIDYLRRRRLARARELLLGGHSVQQAAHLSGYRHASNFITAFRRAYGVSPGSLASSRH</sequence>
<proteinExistence type="predicted"/>
<dbReference type="InterPro" id="IPR053142">
    <property type="entry name" value="PchR_regulatory_protein"/>
</dbReference>
<dbReference type="InterPro" id="IPR009057">
    <property type="entry name" value="Homeodomain-like_sf"/>
</dbReference>
<organism evidence="5 6">
    <name type="scientific">Bisbaumannia pacifica</name>
    <dbReference type="NCBI Taxonomy" id="77098"/>
    <lineage>
        <taxon>Bacteria</taxon>
        <taxon>Pseudomonadati</taxon>
        <taxon>Pseudomonadota</taxon>
        <taxon>Gammaproteobacteria</taxon>
        <taxon>Oceanospirillales</taxon>
        <taxon>Halomonadaceae</taxon>
        <taxon>Bisbaumannia</taxon>
    </lineage>
</organism>
<evidence type="ECO:0000256" key="3">
    <source>
        <dbReference type="ARBA" id="ARBA00023163"/>
    </source>
</evidence>
<keyword evidence="3" id="KW-0804">Transcription</keyword>
<dbReference type="SUPFAM" id="SSF46689">
    <property type="entry name" value="Homeodomain-like"/>
    <property type="match status" value="2"/>
</dbReference>
<dbReference type="GO" id="GO:0043565">
    <property type="term" value="F:sequence-specific DNA binding"/>
    <property type="evidence" value="ECO:0007669"/>
    <property type="project" value="InterPro"/>
</dbReference>
<name>A0A510XFS6_9GAMM</name>
<feature type="domain" description="HTH araC/xylS-type" evidence="4">
    <location>
        <begin position="213"/>
        <end position="310"/>
    </location>
</feature>
<evidence type="ECO:0000313" key="6">
    <source>
        <dbReference type="Proteomes" id="UP000321275"/>
    </source>
</evidence>
<dbReference type="InterPro" id="IPR018060">
    <property type="entry name" value="HTH_AraC"/>
</dbReference>
<dbReference type="PROSITE" id="PS01124">
    <property type="entry name" value="HTH_ARAC_FAMILY_2"/>
    <property type="match status" value="1"/>
</dbReference>
<dbReference type="PROSITE" id="PS00041">
    <property type="entry name" value="HTH_ARAC_FAMILY_1"/>
    <property type="match status" value="1"/>
</dbReference>
<dbReference type="EMBL" id="BJUK01000014">
    <property type="protein sequence ID" value="GEK47330.1"/>
    <property type="molecule type" value="Genomic_DNA"/>
</dbReference>
<dbReference type="RefSeq" id="WP_146802661.1">
    <property type="nucleotide sequence ID" value="NZ_BJUK01000014.1"/>
</dbReference>
<gene>
    <name evidence="5" type="ORF">HPA02_16130</name>
</gene>
<dbReference type="OrthoDB" id="6670788at2"/>
<keyword evidence="6" id="KW-1185">Reference proteome</keyword>
<dbReference type="PANTHER" id="PTHR47893">
    <property type="entry name" value="REGULATORY PROTEIN PCHR"/>
    <property type="match status" value="1"/>
</dbReference>
<evidence type="ECO:0000313" key="5">
    <source>
        <dbReference type="EMBL" id="GEK47330.1"/>
    </source>
</evidence>
<dbReference type="Gene3D" id="1.10.10.60">
    <property type="entry name" value="Homeodomain-like"/>
    <property type="match status" value="2"/>
</dbReference>
<keyword evidence="1" id="KW-0805">Transcription regulation</keyword>
<dbReference type="PANTHER" id="PTHR47893:SF1">
    <property type="entry name" value="REGULATORY PROTEIN PCHR"/>
    <property type="match status" value="1"/>
</dbReference>
<comment type="caution">
    <text evidence="5">The sequence shown here is derived from an EMBL/GenBank/DDBJ whole genome shotgun (WGS) entry which is preliminary data.</text>
</comment>
<dbReference type="Pfam" id="PF12833">
    <property type="entry name" value="HTH_18"/>
    <property type="match status" value="1"/>
</dbReference>